<dbReference type="PANTHER" id="PTHR32166:SF123">
    <property type="entry name" value="BED-TYPE DOMAIN-CONTAINING PROTEIN"/>
    <property type="match status" value="1"/>
</dbReference>
<accession>A0AB34JVY7</accession>
<dbReference type="EMBL" id="JBGBPQ010000004">
    <property type="protein sequence ID" value="KAL1525116.1"/>
    <property type="molecule type" value="Genomic_DNA"/>
</dbReference>
<feature type="domain" description="HAT C-terminal dimerisation" evidence="1">
    <location>
        <begin position="508"/>
        <end position="581"/>
    </location>
</feature>
<name>A0AB34JVY7_PRYPA</name>
<evidence type="ECO:0000313" key="2">
    <source>
        <dbReference type="EMBL" id="KAL1525116.1"/>
    </source>
</evidence>
<keyword evidence="3" id="KW-1185">Reference proteome</keyword>
<dbReference type="Proteomes" id="UP001515480">
    <property type="component" value="Unassembled WGS sequence"/>
</dbReference>
<organism evidence="2 3">
    <name type="scientific">Prymnesium parvum</name>
    <name type="common">Toxic golden alga</name>
    <dbReference type="NCBI Taxonomy" id="97485"/>
    <lineage>
        <taxon>Eukaryota</taxon>
        <taxon>Haptista</taxon>
        <taxon>Haptophyta</taxon>
        <taxon>Prymnesiophyceae</taxon>
        <taxon>Prymnesiales</taxon>
        <taxon>Prymnesiaceae</taxon>
        <taxon>Prymnesium</taxon>
    </lineage>
</organism>
<dbReference type="SUPFAM" id="SSF53098">
    <property type="entry name" value="Ribonuclease H-like"/>
    <property type="match status" value="1"/>
</dbReference>
<reference evidence="2 3" key="1">
    <citation type="journal article" date="2024" name="Science">
        <title>Giant polyketide synthase enzymes in the biosynthesis of giant marine polyether toxins.</title>
        <authorList>
            <person name="Fallon T.R."/>
            <person name="Shende V.V."/>
            <person name="Wierzbicki I.H."/>
            <person name="Pendleton A.L."/>
            <person name="Watervoot N.F."/>
            <person name="Auber R.P."/>
            <person name="Gonzalez D.J."/>
            <person name="Wisecaver J.H."/>
            <person name="Moore B.S."/>
        </authorList>
    </citation>
    <scope>NUCLEOTIDE SEQUENCE [LARGE SCALE GENOMIC DNA]</scope>
    <source>
        <strain evidence="2 3">12B1</strain>
    </source>
</reference>
<dbReference type="PANTHER" id="PTHR32166">
    <property type="entry name" value="OSJNBA0013A04.12 PROTEIN"/>
    <property type="match status" value="1"/>
</dbReference>
<protein>
    <recommendedName>
        <fullName evidence="1">HAT C-terminal dimerisation domain-containing protein</fullName>
    </recommendedName>
</protein>
<dbReference type="InterPro" id="IPR012337">
    <property type="entry name" value="RNaseH-like_sf"/>
</dbReference>
<sequence length="622" mass="69998">MITKIRDVQQKKRKGKVEEGAVIAKEADVQVQLVKQQKIEQQGIRASLNSVAAEAADKAVADFFYVNGLSFSAADHSQGSYYKKMIRAIQAAPSSWVPPNCKKLAGPLLDSCWDSIQRDIKARDPNGELAKKFGISYTQDGWDAIDSAPLINSAYITANDGGVYLRVHSCTDVVAIVTDTCSTMQKAWSIVQDEFPWICAVPCMAHVASLLAKDAAKVKEVDSLLKEESLIINWFTNHQKPLAIPRRVTREKLGKPLELIKAGATRFGTNTLVGERLNKLRGCLQQTVVDDDYVAENYKDGPDQTEATNCESVVRAKKGGTAKVLVLDDGFWSRVNDHVASTMPILKLLRRHDSSAPTVGKVYNGFFQLGEHLKSLTVRYKDELLEKHEKRWAYGHCDLFAAAYVLDPEFIDHDQLSNEEVMEGFYNVVEKIAILSEVRRLQQLDGRFTENWKKRQALVKSNKMLQKKWDDYPTYPVASDLMIKDFCSRVSAQYTLFKSKKGIFARSWVFEAASKMPAYMWWDSHGASVPELQMVGRLVLAQPASSSICERINSEFAFIKDRKRNRLAHDKANKLVGLFHNLRLMIRMKKYAYVEPAVGWDDEDEEVAAHGSGIVRFGVAEM</sequence>
<evidence type="ECO:0000259" key="1">
    <source>
        <dbReference type="Pfam" id="PF05699"/>
    </source>
</evidence>
<dbReference type="InterPro" id="IPR008906">
    <property type="entry name" value="HATC_C_dom"/>
</dbReference>
<dbReference type="Pfam" id="PF05699">
    <property type="entry name" value="Dimer_Tnp_hAT"/>
    <property type="match status" value="1"/>
</dbReference>
<gene>
    <name evidence="2" type="ORF">AB1Y20_019988</name>
</gene>
<evidence type="ECO:0000313" key="3">
    <source>
        <dbReference type="Proteomes" id="UP001515480"/>
    </source>
</evidence>
<comment type="caution">
    <text evidence="2">The sequence shown here is derived from an EMBL/GenBank/DDBJ whole genome shotgun (WGS) entry which is preliminary data.</text>
</comment>
<dbReference type="AlphaFoldDB" id="A0AB34JVY7"/>
<proteinExistence type="predicted"/>
<dbReference type="GO" id="GO:0046983">
    <property type="term" value="F:protein dimerization activity"/>
    <property type="evidence" value="ECO:0007669"/>
    <property type="project" value="InterPro"/>
</dbReference>